<accession>L9WCS4</accession>
<feature type="coiled-coil region" evidence="1">
    <location>
        <begin position="13"/>
        <end position="67"/>
    </location>
</feature>
<feature type="transmembrane region" description="Helical" evidence="3">
    <location>
        <begin position="516"/>
        <end position="538"/>
    </location>
</feature>
<evidence type="ECO:0000256" key="3">
    <source>
        <dbReference type="SAM" id="Phobius"/>
    </source>
</evidence>
<dbReference type="RefSeq" id="WP_008160069.1">
    <property type="nucleotide sequence ID" value="NZ_AOHX01000026.1"/>
</dbReference>
<dbReference type="AlphaFoldDB" id="L9WCS4"/>
<proteinExistence type="predicted"/>
<feature type="transmembrane region" description="Helical" evidence="3">
    <location>
        <begin position="480"/>
        <end position="504"/>
    </location>
</feature>
<organism evidence="4 5">
    <name type="scientific">Natronorubrum sulfidifaciens JCM 14089</name>
    <dbReference type="NCBI Taxonomy" id="1230460"/>
    <lineage>
        <taxon>Archaea</taxon>
        <taxon>Methanobacteriati</taxon>
        <taxon>Methanobacteriota</taxon>
        <taxon>Stenosarchaea group</taxon>
        <taxon>Halobacteria</taxon>
        <taxon>Halobacteriales</taxon>
        <taxon>Natrialbaceae</taxon>
        <taxon>Natronorubrum</taxon>
    </lineage>
</organism>
<evidence type="ECO:0000313" key="5">
    <source>
        <dbReference type="Proteomes" id="UP000011661"/>
    </source>
</evidence>
<keyword evidence="3" id="KW-1133">Transmembrane helix</keyword>
<dbReference type="STRING" id="1230460.C495_03542"/>
<dbReference type="OrthoDB" id="346519at2157"/>
<feature type="transmembrane region" description="Helical" evidence="3">
    <location>
        <begin position="450"/>
        <end position="468"/>
    </location>
</feature>
<keyword evidence="1" id="KW-0175">Coiled coil</keyword>
<evidence type="ECO:0000313" key="4">
    <source>
        <dbReference type="EMBL" id="ELY47300.1"/>
    </source>
</evidence>
<feature type="region of interest" description="Disordered" evidence="2">
    <location>
        <begin position="191"/>
        <end position="217"/>
    </location>
</feature>
<gene>
    <name evidence="4" type="ORF">C495_03542</name>
</gene>
<feature type="compositionally biased region" description="Basic and acidic residues" evidence="2">
    <location>
        <begin position="134"/>
        <end position="156"/>
    </location>
</feature>
<keyword evidence="3" id="KW-0812">Transmembrane</keyword>
<protein>
    <submittedName>
        <fullName evidence="4">Uncharacterized protein</fullName>
    </submittedName>
</protein>
<dbReference type="EMBL" id="AOHX01000026">
    <property type="protein sequence ID" value="ELY47300.1"/>
    <property type="molecule type" value="Genomic_DNA"/>
</dbReference>
<dbReference type="Proteomes" id="UP000011661">
    <property type="component" value="Unassembled WGS sequence"/>
</dbReference>
<keyword evidence="5" id="KW-1185">Reference proteome</keyword>
<feature type="compositionally biased region" description="Basic and acidic residues" evidence="2">
    <location>
        <begin position="587"/>
        <end position="602"/>
    </location>
</feature>
<keyword evidence="3" id="KW-0472">Membrane</keyword>
<reference evidence="4 5" key="1">
    <citation type="journal article" date="2014" name="PLoS Genet.">
        <title>Phylogenetically driven sequencing of extremely halophilic archaea reveals strategies for static and dynamic osmo-response.</title>
        <authorList>
            <person name="Becker E.A."/>
            <person name="Seitzer P.M."/>
            <person name="Tritt A."/>
            <person name="Larsen D."/>
            <person name="Krusor M."/>
            <person name="Yao A.I."/>
            <person name="Wu D."/>
            <person name="Madern D."/>
            <person name="Eisen J.A."/>
            <person name="Darling A.E."/>
            <person name="Facciotti M.T."/>
        </authorList>
    </citation>
    <scope>NUCLEOTIDE SEQUENCE [LARGE SCALE GENOMIC DNA]</scope>
    <source>
        <strain evidence="4 5">JCM 14089</strain>
    </source>
</reference>
<feature type="transmembrane region" description="Helical" evidence="3">
    <location>
        <begin position="403"/>
        <end position="430"/>
    </location>
</feature>
<comment type="caution">
    <text evidence="4">The sequence shown here is derived from an EMBL/GenBank/DDBJ whole genome shotgun (WGS) entry which is preliminary data.</text>
</comment>
<dbReference type="PATRIC" id="fig|1230460.4.peg.710"/>
<feature type="region of interest" description="Disordered" evidence="2">
    <location>
        <begin position="134"/>
        <end position="168"/>
    </location>
</feature>
<evidence type="ECO:0000256" key="2">
    <source>
        <dbReference type="SAM" id="MobiDB-lite"/>
    </source>
</evidence>
<name>L9WCS4_9EURY</name>
<evidence type="ECO:0000256" key="1">
    <source>
        <dbReference type="SAM" id="Coils"/>
    </source>
</evidence>
<feature type="compositionally biased region" description="Gly residues" evidence="2">
    <location>
        <begin position="191"/>
        <end position="210"/>
    </location>
</feature>
<feature type="region of interest" description="Disordered" evidence="2">
    <location>
        <begin position="587"/>
        <end position="611"/>
    </location>
</feature>
<sequence length="611" mass="65327">MSSNSVRVTVNLIDNFSDTLTRLDEQLDKISRKVLTPRLEITGTGDVDRLKLKLESLDEIIEILTAVHGDGKIDRTKAKIESLSSTEHVRLRVHDNQVDRAAAKLAAMKAATGGLHGSAASSSFLGRISRSTQRAREFEGVAPKPPREYRLPDDLSPKGAAMRQRQRERIAENLIPPTIFDNFLAFRREQSGGGSGGGGGGGRRGSGGGGRDQDREPTFARRTLRGAYKWLIPKGQLSQDLFAFMMPFMAVMYTAVAGLAATMGATAAAGLSVGLLGLIGFGENAADSLHLAQVRLRLFGRELFKVFKPVTKTFAPIMDQFFRRAPHALGRLTGTLQQLTVFVPALRSHGHGLINFVDALIQKAVQLQPEISQVTSRFGQLMGTNLLNFFEWLVLELYENQEAIIAVLSVGKSLLILIYRIFMLWAFLFSVLQPVADVLTRIANIFTNKWVAGITATIIAGTAFLILLTKVVKMMALVKAMGLGAAFVALVGPLLQAAGALYAYAAAAIAASKAKALLLGVATLGLATLAVGAGIAAARAIDAAAPDTGGHGSGGFSGGYGGSFGASPSAAGGNTIIINGSYDRETQNRLKDDFPGLYRQERDIDESTEMP</sequence>